<comment type="caution">
    <text evidence="1">The sequence shown here is derived from an EMBL/GenBank/DDBJ whole genome shotgun (WGS) entry which is preliminary data.</text>
</comment>
<organism evidence="1 2">
    <name type="scientific">Entomophthora muscae</name>
    <dbReference type="NCBI Taxonomy" id="34485"/>
    <lineage>
        <taxon>Eukaryota</taxon>
        <taxon>Fungi</taxon>
        <taxon>Fungi incertae sedis</taxon>
        <taxon>Zoopagomycota</taxon>
        <taxon>Entomophthoromycotina</taxon>
        <taxon>Entomophthoromycetes</taxon>
        <taxon>Entomophthorales</taxon>
        <taxon>Entomophthoraceae</taxon>
        <taxon>Entomophthora</taxon>
    </lineage>
</organism>
<dbReference type="EMBL" id="QTSX02004442">
    <property type="protein sequence ID" value="KAJ9064617.1"/>
    <property type="molecule type" value="Genomic_DNA"/>
</dbReference>
<sequence length="209" mass="23353">MSNLECNLKKGVIANTDRIVGIDSAGLVRGDDSLLRGFGSYSQDGPDFTHYFRGLISNVTKDSIHDCDTRDYCLSLKSFFFWTGASKIPWSFVCRNGKKCKFMIVHDGKSWSSIQSDSSHSHASGDSSKAFNVRYSRHSDPPKLTFTFVSFGPSERQVFFNEVLAAFKIQMLNGNSGGYVPFQVQRICQFSQNGIPEGIFSFSSNKTKF</sequence>
<protein>
    <submittedName>
        <fullName evidence="1">Uncharacterized protein</fullName>
    </submittedName>
</protein>
<name>A0ACC2SQS2_9FUNG</name>
<keyword evidence="2" id="KW-1185">Reference proteome</keyword>
<accession>A0ACC2SQS2</accession>
<dbReference type="Proteomes" id="UP001165960">
    <property type="component" value="Unassembled WGS sequence"/>
</dbReference>
<evidence type="ECO:0000313" key="1">
    <source>
        <dbReference type="EMBL" id="KAJ9064617.1"/>
    </source>
</evidence>
<proteinExistence type="predicted"/>
<reference evidence="1" key="1">
    <citation type="submission" date="2022-04" db="EMBL/GenBank/DDBJ databases">
        <title>Genome of the entomopathogenic fungus Entomophthora muscae.</title>
        <authorList>
            <person name="Elya C."/>
            <person name="Lovett B.R."/>
            <person name="Lee E."/>
            <person name="Macias A.M."/>
            <person name="Hajek A.E."/>
            <person name="De Bivort B.L."/>
            <person name="Kasson M.T."/>
            <person name="De Fine Licht H.H."/>
            <person name="Stajich J.E."/>
        </authorList>
    </citation>
    <scope>NUCLEOTIDE SEQUENCE</scope>
    <source>
        <strain evidence="1">Berkeley</strain>
    </source>
</reference>
<evidence type="ECO:0000313" key="2">
    <source>
        <dbReference type="Proteomes" id="UP001165960"/>
    </source>
</evidence>
<gene>
    <name evidence="1" type="ORF">DSO57_1028534</name>
</gene>